<accession>A0A969WDY0</accession>
<proteinExistence type="predicted"/>
<evidence type="ECO:0000313" key="1">
    <source>
        <dbReference type="EMBL" id="NKF24794.1"/>
    </source>
</evidence>
<protein>
    <submittedName>
        <fullName evidence="1">Uncharacterized protein</fullName>
    </submittedName>
</protein>
<dbReference type="AlphaFoldDB" id="A0A969WDY0"/>
<comment type="caution">
    <text evidence="1">The sequence shown here is derived from an EMBL/GenBank/DDBJ whole genome shotgun (WGS) entry which is preliminary data.</text>
</comment>
<dbReference type="RefSeq" id="WP_168150102.1">
    <property type="nucleotide sequence ID" value="NZ_JAAVXB010000023.1"/>
</dbReference>
<dbReference type="EMBL" id="JAAVXB010000023">
    <property type="protein sequence ID" value="NKF24794.1"/>
    <property type="molecule type" value="Genomic_DNA"/>
</dbReference>
<reference evidence="1" key="1">
    <citation type="submission" date="2020-03" db="EMBL/GenBank/DDBJ databases">
        <title>Solimonas marina sp. nov., isolated from deep seawater of the Pacific Ocean.</title>
        <authorList>
            <person name="Liu X."/>
            <person name="Lai Q."/>
            <person name="Sun F."/>
            <person name="Gai Y."/>
            <person name="Li G."/>
            <person name="Shao Z."/>
        </authorList>
    </citation>
    <scope>NUCLEOTIDE SEQUENCE</scope>
    <source>
        <strain evidence="1">C16B3</strain>
    </source>
</reference>
<name>A0A969WDY0_9GAMM</name>
<evidence type="ECO:0000313" key="2">
    <source>
        <dbReference type="Proteomes" id="UP000653472"/>
    </source>
</evidence>
<sequence length="84" mass="9526">MQRVLQTEKLLISTINVAIANDWKYKDHHCVVSSLRRANGPGCNWQVDIRNCGGSSLEHQEECNFLIERAVSVLAAKYNVAWPE</sequence>
<keyword evidence="2" id="KW-1185">Reference proteome</keyword>
<dbReference type="Proteomes" id="UP000653472">
    <property type="component" value="Unassembled WGS sequence"/>
</dbReference>
<organism evidence="1 2">
    <name type="scientific">Solimonas marina</name>
    <dbReference type="NCBI Taxonomy" id="2714601"/>
    <lineage>
        <taxon>Bacteria</taxon>
        <taxon>Pseudomonadati</taxon>
        <taxon>Pseudomonadota</taxon>
        <taxon>Gammaproteobacteria</taxon>
        <taxon>Nevskiales</taxon>
        <taxon>Nevskiaceae</taxon>
        <taxon>Solimonas</taxon>
    </lineage>
</organism>
<gene>
    <name evidence="1" type="ORF">G7Y82_21010</name>
</gene>